<gene>
    <name evidence="1" type="ORF">Dm11a5_0823</name>
</gene>
<accession>A0A142VAG5</accession>
<name>A0A142VAG5_9CHLR</name>
<protein>
    <submittedName>
        <fullName evidence="1">Uncharacterized protein</fullName>
    </submittedName>
</protein>
<evidence type="ECO:0000313" key="1">
    <source>
        <dbReference type="EMBL" id="AMU86649.1"/>
    </source>
</evidence>
<reference evidence="1 2" key="1">
    <citation type="submission" date="2015-03" db="EMBL/GenBank/DDBJ databases">
        <title>Genomic characterization of Dehalococcoides mccartyi strain 11a5, an unusal plasmid-containing chloroethene dechlorinator.</title>
        <authorList>
            <person name="Zhao S."/>
            <person name="Ding C."/>
            <person name="He J."/>
        </authorList>
    </citation>
    <scope>NUCLEOTIDE SEQUENCE [LARGE SCALE GENOMIC DNA]</scope>
    <source>
        <strain evidence="1 2">11a5</strain>
    </source>
</reference>
<dbReference type="EMBL" id="CP011127">
    <property type="protein sequence ID" value="AMU86649.1"/>
    <property type="molecule type" value="Genomic_DNA"/>
</dbReference>
<dbReference type="AlphaFoldDB" id="A0A142VAG5"/>
<dbReference type="Proteomes" id="UP000076394">
    <property type="component" value="Chromosome"/>
</dbReference>
<proteinExistence type="predicted"/>
<dbReference type="PATRIC" id="fig|61435.8.peg.821"/>
<evidence type="ECO:0000313" key="2">
    <source>
        <dbReference type="Proteomes" id="UP000076394"/>
    </source>
</evidence>
<organism evidence="1 2">
    <name type="scientific">Dehalococcoides mccartyi</name>
    <dbReference type="NCBI Taxonomy" id="61435"/>
    <lineage>
        <taxon>Bacteria</taxon>
        <taxon>Bacillati</taxon>
        <taxon>Chloroflexota</taxon>
        <taxon>Dehalococcoidia</taxon>
        <taxon>Dehalococcoidales</taxon>
        <taxon>Dehalococcoidaceae</taxon>
        <taxon>Dehalococcoides</taxon>
    </lineage>
</organism>
<dbReference type="RefSeq" id="WP_015407774.1">
    <property type="nucleotide sequence ID" value="NZ_CP011127.1"/>
</dbReference>
<sequence length="150" mass="16831">MVVKANPDYSESAFNLTNSAELSEMLNERRYMEVRIVGARTMAGLPAMEQDLADLDNKIRQAIDTLGSFQDVETGRYAIKQRRQSIIYSPAKIREYLPAKYAEAVIDEHVNEKVLTSLIKGGQISDEIVPQLSADTRETYAYIIQTGGLK</sequence>